<protein>
    <recommendedName>
        <fullName evidence="2">GOLD domain-containing protein</fullName>
    </recommendedName>
</protein>
<keyword evidence="4" id="KW-1185">Reference proteome</keyword>
<dbReference type="OrthoDB" id="62956at2759"/>
<comment type="subcellular location">
    <subcellularLocation>
        <location evidence="1">Membrane</location>
        <topology evidence="1">Single-pass type I membrane protein</topology>
    </subcellularLocation>
</comment>
<dbReference type="Proteomes" id="UP000035740">
    <property type="component" value="Unassembled WGS sequence"/>
</dbReference>
<dbReference type="EMBL" id="KQ107993">
    <property type="protein sequence ID" value="KMS65477.1"/>
    <property type="molecule type" value="Genomic_DNA"/>
</dbReference>
<feature type="domain" description="GOLD" evidence="2">
    <location>
        <begin position="15"/>
        <end position="106"/>
    </location>
</feature>
<dbReference type="SUPFAM" id="SSF101576">
    <property type="entry name" value="Supernatant protein factor (SPF), C-terminal domain"/>
    <property type="match status" value="1"/>
</dbReference>
<feature type="non-terminal residue" evidence="3">
    <location>
        <position position="1"/>
    </location>
</feature>
<dbReference type="GO" id="GO:0016020">
    <property type="term" value="C:membrane"/>
    <property type="evidence" value="ECO:0007669"/>
    <property type="project" value="UniProtKB-SubCell"/>
</dbReference>
<dbReference type="InterPro" id="IPR036598">
    <property type="entry name" value="GOLD_dom_sf"/>
</dbReference>
<comment type="similarity">
    <text evidence="1">Belongs to the EMP24/GP25L family.</text>
</comment>
<keyword evidence="1" id="KW-0472">Membrane</keyword>
<accession>A0A0J7YPL1</accession>
<proteinExistence type="inferred from homology"/>
<dbReference type="Gramene" id="KMS65477">
    <property type="protein sequence ID" value="KMS65477"/>
    <property type="gene ID" value="BVRB_035600"/>
</dbReference>
<organism evidence="3 4">
    <name type="scientific">Beta vulgaris subsp. vulgaris</name>
    <name type="common">Beet</name>
    <dbReference type="NCBI Taxonomy" id="3555"/>
    <lineage>
        <taxon>Eukaryota</taxon>
        <taxon>Viridiplantae</taxon>
        <taxon>Streptophyta</taxon>
        <taxon>Embryophyta</taxon>
        <taxon>Tracheophyta</taxon>
        <taxon>Spermatophyta</taxon>
        <taxon>Magnoliopsida</taxon>
        <taxon>eudicotyledons</taxon>
        <taxon>Gunneridae</taxon>
        <taxon>Pentapetalae</taxon>
        <taxon>Caryophyllales</taxon>
        <taxon>Chenopodiaceae</taxon>
        <taxon>Betoideae</taxon>
        <taxon>Beta</taxon>
    </lineage>
</organism>
<evidence type="ECO:0000313" key="4">
    <source>
        <dbReference type="Proteomes" id="UP000035740"/>
    </source>
</evidence>
<dbReference type="Pfam" id="PF01105">
    <property type="entry name" value="EMP24_GP25L"/>
    <property type="match status" value="1"/>
</dbReference>
<dbReference type="AlphaFoldDB" id="A0A0J7YPL1"/>
<keyword evidence="1" id="KW-0812">Transmembrane</keyword>
<dbReference type="PROSITE" id="PS50866">
    <property type="entry name" value="GOLD"/>
    <property type="match status" value="1"/>
</dbReference>
<dbReference type="InterPro" id="IPR009038">
    <property type="entry name" value="GOLD_dom"/>
</dbReference>
<evidence type="ECO:0000256" key="1">
    <source>
        <dbReference type="RuleBase" id="RU003827"/>
    </source>
</evidence>
<gene>
    <name evidence="3" type="ORF">BVRB_035600</name>
</gene>
<evidence type="ECO:0000313" key="3">
    <source>
        <dbReference type="EMBL" id="KMS65477.1"/>
    </source>
</evidence>
<name>A0A0J7YPL1_BETVV</name>
<sequence length="140" mass="15868">VKELHWTYYVKQGTEECVQLHANLGEQIETRAEVLTPGLRDIRLIISGPTGTLYDKVVYNREFEKIGKIIVPVAGSGEHRICTSNSMSRFTSKKLTLVDSLFSIRIVICFRFYLTVKDVEQSTLENAKLEHLGPIVDSII</sequence>
<feature type="non-terminal residue" evidence="3">
    <location>
        <position position="140"/>
    </location>
</feature>
<reference evidence="3 4" key="1">
    <citation type="journal article" date="2014" name="Nature">
        <title>The genome of the recently domesticated crop plant sugar beet (Beta vulgaris).</title>
        <authorList>
            <person name="Dohm J.C."/>
            <person name="Minoche A.E."/>
            <person name="Holtgrawe D."/>
            <person name="Capella-Gutierrez S."/>
            <person name="Zakrzewski F."/>
            <person name="Tafer H."/>
            <person name="Rupp O."/>
            <person name="Sorensen T.R."/>
            <person name="Stracke R."/>
            <person name="Reinhardt R."/>
            <person name="Goesmann A."/>
            <person name="Kraft T."/>
            <person name="Schulz B."/>
            <person name="Stadler P.F."/>
            <person name="Schmidt T."/>
            <person name="Gabaldon T."/>
            <person name="Lehrach H."/>
            <person name="Weisshaar B."/>
            <person name="Himmelbauer H."/>
        </authorList>
    </citation>
    <scope>NUCLEOTIDE SEQUENCE [LARGE SCALE GENOMIC DNA]</scope>
    <source>
        <tissue evidence="3">Taproot</tissue>
    </source>
</reference>
<evidence type="ECO:0000259" key="2">
    <source>
        <dbReference type="PROSITE" id="PS50866"/>
    </source>
</evidence>